<feature type="region of interest" description="Disordered" evidence="1">
    <location>
        <begin position="139"/>
        <end position="210"/>
    </location>
</feature>
<reference evidence="3" key="1">
    <citation type="submission" date="2025-08" db="UniProtKB">
        <authorList>
            <consortium name="RefSeq"/>
        </authorList>
    </citation>
    <scope>IDENTIFICATION</scope>
    <source>
        <tissue evidence="3">Muscle</tissue>
    </source>
</reference>
<protein>
    <submittedName>
        <fullName evidence="3">Uncharacterized protein LOC106461286</fullName>
    </submittedName>
</protein>
<feature type="region of interest" description="Disordered" evidence="1">
    <location>
        <begin position="557"/>
        <end position="591"/>
    </location>
</feature>
<organism evidence="2 3">
    <name type="scientific">Limulus polyphemus</name>
    <name type="common">Atlantic horseshoe crab</name>
    <dbReference type="NCBI Taxonomy" id="6850"/>
    <lineage>
        <taxon>Eukaryota</taxon>
        <taxon>Metazoa</taxon>
        <taxon>Ecdysozoa</taxon>
        <taxon>Arthropoda</taxon>
        <taxon>Chelicerata</taxon>
        <taxon>Merostomata</taxon>
        <taxon>Xiphosura</taxon>
        <taxon>Limulidae</taxon>
        <taxon>Limulus</taxon>
    </lineage>
</organism>
<feature type="region of interest" description="Disordered" evidence="1">
    <location>
        <begin position="934"/>
        <end position="960"/>
    </location>
</feature>
<sequence length="1015" mass="115501">MSGDTESDERWKSTGIVQRLNRRTVVTSSGSVYKLIGSMKKALALEEEKLTAKTNKIELKTFQGYRKSEIQHCRCRENIHDDSDENLVEIQIIFYFDQFEIVSYSLQINTLKYDATPGMLEKPLTCKFSHLEVQEKTVIQNTSKSRSIQQNKNSDIKHSQKKNKQKSSGGKNVKKKNTQKSDCKNVQKKNPAQRTLHQEQNASEKNATQVSVDKILSSEMQVTRSGRRVLPRLAWWANEHVHSSPITEDIIYHSISPNHDVSVLSTSLLKRCSGLNISQQYKGNLGYNSSLQSKSKKTYLQETKRNLRPLNQSQEAQVVEMKKINHDVLKDIDVASYNLKEEVMRSLKQYRLPKSRLKSKTSYSLSKVEIQEVNKEEESTVNYDAADDMPECESNNQFQNIFHPVLEENENEHSSSVSLKNLETVKRISCEYQTNQSKQMLSPVTEEINNAEIDEAEPALRQKEQEGCQTNNINVGKDVRVDRGNGLQKNKLSLSNVSIQLKKISNEKEHELKQTLSDSREENVESRICLLKESNNIFVCHKAGEIKEATITKPAYGENEGKQKVSKGERSKRSVNKRNITVDDNEGDVKCDDDEVSVTRRLRRRPVNKRNINVDDNEGDVKCDDDEVSVTGRLRGRPVNKRNITVDDNEGDVKCDDDEVSVTGRLRRKHANKRNVITSDDETDEGNDNSLSKPVYKKSQESKNGKVLVIGKLQRGSVKKKDVITGSTSCSGTEDLSLIRKQTARSKSQCQYSNLNIPDDSGYNSANGTSDYSSGTTINVFSKKAPPSRYQPYSSQTKSSLSSQLKKHDVCESKRQEALTLDLSYKTAVTGGKGTMKRKRQIHNLLTQANEGYEEDLFDSTPFRNKKTKFSDTIFDTFDNLEDIPVTTPKFEVLKPSPLSPKKTPTYLDQDNLPVFNQMKNGINTYLFNREKWRKENSRNQKSTSSKTPVNDCKHDESRRGKFPEKLPQVLFKVTRSAEKTEEFEENDYYFSDSESDDELVYANIGSMPVLADTK</sequence>
<feature type="compositionally biased region" description="Polar residues" evidence="1">
    <location>
        <begin position="940"/>
        <end position="949"/>
    </location>
</feature>
<feature type="compositionally biased region" description="Polar residues" evidence="1">
    <location>
        <begin position="139"/>
        <end position="153"/>
    </location>
</feature>
<keyword evidence="2" id="KW-1185">Reference proteome</keyword>
<evidence type="ECO:0000256" key="1">
    <source>
        <dbReference type="SAM" id="MobiDB-lite"/>
    </source>
</evidence>
<gene>
    <name evidence="3" type="primary">LOC106461286</name>
</gene>
<dbReference type="RefSeq" id="XP_022243863.1">
    <property type="nucleotide sequence ID" value="XM_022388155.1"/>
</dbReference>
<evidence type="ECO:0000313" key="3">
    <source>
        <dbReference type="RefSeq" id="XP_022243863.1"/>
    </source>
</evidence>
<name>A0ABM1SJQ7_LIMPO</name>
<feature type="compositionally biased region" description="Polar residues" evidence="1">
    <location>
        <begin position="188"/>
        <end position="210"/>
    </location>
</feature>
<dbReference type="GeneID" id="106461286"/>
<accession>A0ABM1SJQ7</accession>
<proteinExistence type="predicted"/>
<dbReference type="Proteomes" id="UP000694941">
    <property type="component" value="Unplaced"/>
</dbReference>
<evidence type="ECO:0000313" key="2">
    <source>
        <dbReference type="Proteomes" id="UP000694941"/>
    </source>
</evidence>
<feature type="region of interest" description="Disordered" evidence="1">
    <location>
        <begin position="677"/>
        <end position="701"/>
    </location>
</feature>
<feature type="compositionally biased region" description="Basic and acidic residues" evidence="1">
    <location>
        <begin position="559"/>
        <end position="572"/>
    </location>
</feature>